<name>A0A0B7AZE6_9EUPU</name>
<sequence>MRSRWLKREMKIWRQQQQQDQSETEILVLGTLEKAKFMLILVQFKLCQSLIKLTEIIVYQGKFSEFVISI</sequence>
<proteinExistence type="predicted"/>
<dbReference type="AlphaFoldDB" id="A0A0B7AZE6"/>
<organism evidence="1">
    <name type="scientific">Arion vulgaris</name>
    <dbReference type="NCBI Taxonomy" id="1028688"/>
    <lineage>
        <taxon>Eukaryota</taxon>
        <taxon>Metazoa</taxon>
        <taxon>Spiralia</taxon>
        <taxon>Lophotrochozoa</taxon>
        <taxon>Mollusca</taxon>
        <taxon>Gastropoda</taxon>
        <taxon>Heterobranchia</taxon>
        <taxon>Euthyneura</taxon>
        <taxon>Panpulmonata</taxon>
        <taxon>Eupulmonata</taxon>
        <taxon>Stylommatophora</taxon>
        <taxon>Helicina</taxon>
        <taxon>Arionoidea</taxon>
        <taxon>Arionidae</taxon>
        <taxon>Arion</taxon>
    </lineage>
</organism>
<dbReference type="EMBL" id="HACG01039303">
    <property type="protein sequence ID" value="CEK86168.1"/>
    <property type="molecule type" value="Transcribed_RNA"/>
</dbReference>
<gene>
    <name evidence="1" type="primary">ORF152315</name>
</gene>
<accession>A0A0B7AZE6</accession>
<evidence type="ECO:0000313" key="1">
    <source>
        <dbReference type="EMBL" id="CEK86168.1"/>
    </source>
</evidence>
<protein>
    <submittedName>
        <fullName evidence="1">Uncharacterized protein</fullName>
    </submittedName>
</protein>
<reference evidence="1" key="1">
    <citation type="submission" date="2014-12" db="EMBL/GenBank/DDBJ databases">
        <title>Insight into the proteome of Arion vulgaris.</title>
        <authorList>
            <person name="Aradska J."/>
            <person name="Bulat T."/>
            <person name="Smidak R."/>
            <person name="Sarate P."/>
            <person name="Gangsoo J."/>
            <person name="Sialana F."/>
            <person name="Bilban M."/>
            <person name="Lubec G."/>
        </authorList>
    </citation>
    <scope>NUCLEOTIDE SEQUENCE</scope>
    <source>
        <tissue evidence="1">Skin</tissue>
    </source>
</reference>